<dbReference type="InterPro" id="IPR050378">
    <property type="entry name" value="Metallo-dep_Hydrolases_sf"/>
</dbReference>
<organism evidence="2 3">
    <name type="scientific">Granulicella pectinivorans</name>
    <dbReference type="NCBI Taxonomy" id="474950"/>
    <lineage>
        <taxon>Bacteria</taxon>
        <taxon>Pseudomonadati</taxon>
        <taxon>Acidobacteriota</taxon>
        <taxon>Terriglobia</taxon>
        <taxon>Terriglobales</taxon>
        <taxon>Acidobacteriaceae</taxon>
        <taxon>Granulicella</taxon>
    </lineage>
</organism>
<dbReference type="PANTHER" id="PTHR11647:SF1">
    <property type="entry name" value="COLLAPSIN RESPONSE MEDIATOR PROTEIN"/>
    <property type="match status" value="1"/>
</dbReference>
<dbReference type="InterPro" id="IPR013108">
    <property type="entry name" value="Amidohydro_3"/>
</dbReference>
<dbReference type="OrthoDB" id="9775607at2"/>
<dbReference type="Gene3D" id="3.20.20.140">
    <property type="entry name" value="Metal-dependent hydrolases"/>
    <property type="match status" value="1"/>
</dbReference>
<dbReference type="Gene3D" id="3.30.1490.130">
    <property type="entry name" value="D-aminoacylase. Domain 3"/>
    <property type="match status" value="1"/>
</dbReference>
<evidence type="ECO:0000313" key="2">
    <source>
        <dbReference type="EMBL" id="SFR98545.1"/>
    </source>
</evidence>
<dbReference type="RefSeq" id="WP_141223768.1">
    <property type="nucleotide sequence ID" value="NZ_FOZL01000001.1"/>
</dbReference>
<dbReference type="Gene3D" id="2.30.40.10">
    <property type="entry name" value="Urease, subunit C, domain 1"/>
    <property type="match status" value="1"/>
</dbReference>
<sequence>MDANPLVLHGGVLADGSGAPLRRGDVLVHEGRIVAVDSFDIPAAATVLDCSDTVVAPGFIDAHSHSDLQVIEGRREKLLQGVTAEVVGNCGFSPYPQGNHANELRSFANGIFCGDEAWGWDSASGYLSKTRGADAVASVYSLIGHGSLRIAVAGNQMNTLSEDKIAAMEQYLRQAFAEGAIGFSTGLMYAPGSSADQSELLRLCQVVADCNKIYCTHMRDYSFKLIEAIDEQIVLAERTGCRLQISHLQAVGRANRDLNARALERIEEAHVRGVDVAFDCYPYIAGSTVMTQLLPQWALEGGTETLMQRLGSKKQRQRMEDEMLVSMANLWSELLISAIGSARNQSLVGKTLEEIASFRHQRAVDAVFDLLLEEQGQVNILEFNQSEENLRRNLNHPLAIIISDGFYVKGRPHPRLHGTFPELLGNLCRERKWMKTETAIHKITGFPASRFGMKGRGYLRPGYIADITVYDPKTIRSLATYENPARSPEGIRYVIRAGRSLLEQASPAA</sequence>
<dbReference type="GO" id="GO:0005829">
    <property type="term" value="C:cytosol"/>
    <property type="evidence" value="ECO:0007669"/>
    <property type="project" value="TreeGrafter"/>
</dbReference>
<dbReference type="SUPFAM" id="SSF51556">
    <property type="entry name" value="Metallo-dependent hydrolases"/>
    <property type="match status" value="1"/>
</dbReference>
<dbReference type="Pfam" id="PF07969">
    <property type="entry name" value="Amidohydro_3"/>
    <property type="match status" value="2"/>
</dbReference>
<name>A0A1I6L4Y8_9BACT</name>
<feature type="domain" description="Amidohydrolase 3" evidence="1">
    <location>
        <begin position="47"/>
        <end position="246"/>
    </location>
</feature>
<protein>
    <submittedName>
        <fullName evidence="2">Dihydroorotase</fullName>
    </submittedName>
</protein>
<proteinExistence type="predicted"/>
<dbReference type="InterPro" id="IPR032466">
    <property type="entry name" value="Metal_Hydrolase"/>
</dbReference>
<dbReference type="GO" id="GO:0016812">
    <property type="term" value="F:hydrolase activity, acting on carbon-nitrogen (but not peptide) bonds, in cyclic amides"/>
    <property type="evidence" value="ECO:0007669"/>
    <property type="project" value="TreeGrafter"/>
</dbReference>
<keyword evidence="3" id="KW-1185">Reference proteome</keyword>
<reference evidence="2 3" key="1">
    <citation type="submission" date="2016-10" db="EMBL/GenBank/DDBJ databases">
        <authorList>
            <person name="de Groot N.N."/>
        </authorList>
    </citation>
    <scope>NUCLEOTIDE SEQUENCE [LARGE SCALE GENOMIC DNA]</scope>
    <source>
        <strain evidence="2 3">DSM 21001</strain>
    </source>
</reference>
<evidence type="ECO:0000313" key="3">
    <source>
        <dbReference type="Proteomes" id="UP000199024"/>
    </source>
</evidence>
<dbReference type="EMBL" id="FOZL01000001">
    <property type="protein sequence ID" value="SFR98545.1"/>
    <property type="molecule type" value="Genomic_DNA"/>
</dbReference>
<dbReference type="Proteomes" id="UP000199024">
    <property type="component" value="Unassembled WGS sequence"/>
</dbReference>
<dbReference type="InterPro" id="IPR023100">
    <property type="entry name" value="D-aminoacylase_insert_dom_sf"/>
</dbReference>
<dbReference type="PANTHER" id="PTHR11647">
    <property type="entry name" value="HYDRANTOINASE/DIHYDROPYRIMIDINASE FAMILY MEMBER"/>
    <property type="match status" value="1"/>
</dbReference>
<dbReference type="GO" id="GO:0016811">
    <property type="term" value="F:hydrolase activity, acting on carbon-nitrogen (but not peptide) bonds, in linear amides"/>
    <property type="evidence" value="ECO:0007669"/>
    <property type="project" value="InterPro"/>
</dbReference>
<feature type="domain" description="Amidohydrolase 3" evidence="1">
    <location>
        <begin position="384"/>
        <end position="500"/>
    </location>
</feature>
<gene>
    <name evidence="2" type="ORF">SAMN05421771_0270</name>
</gene>
<accession>A0A1I6L4Y8</accession>
<dbReference type="SUPFAM" id="SSF51338">
    <property type="entry name" value="Composite domain of metallo-dependent hydrolases"/>
    <property type="match status" value="1"/>
</dbReference>
<dbReference type="InterPro" id="IPR011059">
    <property type="entry name" value="Metal-dep_hydrolase_composite"/>
</dbReference>
<dbReference type="AlphaFoldDB" id="A0A1I6L4Y8"/>
<evidence type="ECO:0000259" key="1">
    <source>
        <dbReference type="Pfam" id="PF07969"/>
    </source>
</evidence>
<dbReference type="STRING" id="474950.SAMN05421771_0270"/>